<evidence type="ECO:0000256" key="5">
    <source>
        <dbReference type="SAM" id="Phobius"/>
    </source>
</evidence>
<evidence type="ECO:0000313" key="7">
    <source>
        <dbReference type="Proteomes" id="UP000182124"/>
    </source>
</evidence>
<evidence type="ECO:0000313" key="6">
    <source>
        <dbReference type="EMBL" id="SCX17719.1"/>
    </source>
</evidence>
<feature type="transmembrane region" description="Helical" evidence="5">
    <location>
        <begin position="557"/>
        <end position="582"/>
    </location>
</feature>
<evidence type="ECO:0000256" key="1">
    <source>
        <dbReference type="ARBA" id="ARBA00004141"/>
    </source>
</evidence>
<dbReference type="Pfam" id="PF10136">
    <property type="entry name" value="SpecificRecomb"/>
    <property type="match status" value="1"/>
</dbReference>
<feature type="transmembrane region" description="Helical" evidence="5">
    <location>
        <begin position="611"/>
        <end position="639"/>
    </location>
</feature>
<dbReference type="GO" id="GO:0016020">
    <property type="term" value="C:membrane"/>
    <property type="evidence" value="ECO:0007669"/>
    <property type="project" value="UniProtKB-SubCell"/>
</dbReference>
<gene>
    <name evidence="6" type="ORF">SAMN02927925_02562</name>
</gene>
<dbReference type="AlphaFoldDB" id="A0A1G4W7T1"/>
<dbReference type="Gene3D" id="1.20.1080.10">
    <property type="entry name" value="Glycerol uptake facilitator protein"/>
    <property type="match status" value="1"/>
</dbReference>
<dbReference type="Proteomes" id="UP000182124">
    <property type="component" value="Unassembled WGS sequence"/>
</dbReference>
<dbReference type="PIRSF" id="PIRSF015380">
    <property type="entry name" value="Site-sp_rcmb"/>
    <property type="match status" value="1"/>
</dbReference>
<keyword evidence="4 5" id="KW-0472">Membrane</keyword>
<keyword evidence="2 5" id="KW-0812">Transmembrane</keyword>
<feature type="transmembrane region" description="Helical" evidence="5">
    <location>
        <begin position="490"/>
        <end position="514"/>
    </location>
</feature>
<name>A0A1G4W7T1_9FLAO</name>
<feature type="transmembrane region" description="Helical" evidence="5">
    <location>
        <begin position="449"/>
        <end position="470"/>
    </location>
</feature>
<dbReference type="RefSeq" id="WP_023577444.1">
    <property type="nucleotide sequence ID" value="NZ_CBCSBQ010000012.1"/>
</dbReference>
<proteinExistence type="predicted"/>
<keyword evidence="3 5" id="KW-1133">Transmembrane helix</keyword>
<reference evidence="6 7" key="1">
    <citation type="submission" date="2016-10" db="EMBL/GenBank/DDBJ databases">
        <authorList>
            <person name="de Groot N.N."/>
        </authorList>
    </citation>
    <scope>NUCLEOTIDE SEQUENCE [LARGE SCALE GENOMIC DNA]</scope>
    <source>
        <strain evidence="6 7">CGMCC 1.3801</strain>
    </source>
</reference>
<evidence type="ECO:0000256" key="4">
    <source>
        <dbReference type="ARBA" id="ARBA00023136"/>
    </source>
</evidence>
<dbReference type="eggNOG" id="COG4389">
    <property type="taxonomic scope" value="Bacteria"/>
</dbReference>
<evidence type="ECO:0000256" key="3">
    <source>
        <dbReference type="ARBA" id="ARBA00022989"/>
    </source>
</evidence>
<evidence type="ECO:0000256" key="2">
    <source>
        <dbReference type="ARBA" id="ARBA00022692"/>
    </source>
</evidence>
<dbReference type="EMBL" id="FMTY01000008">
    <property type="protein sequence ID" value="SCX17719.1"/>
    <property type="molecule type" value="Genomic_DNA"/>
</dbReference>
<sequence>MKVIRKTKSEITLDHLFSKHFSEGTYVSDESLHFLVDLVRYFRPEKPKESLVSIEKLLLFLTENPQEKAVFITYLKDLLSNRKFSRMLSDAGILRDSDFISEIKKRLFDKILPYQPEKDTLEYVLNQVFYLDSDTIWIAKIANEELLRLLEILEFSDIYSSVNELSVLSELINAMGLISQRMSGRAMETDVIKMVPEYDTLESPFVALEKEFLQMENTIRSQSDHFITSDDLRYKQFLILHKQCEEYVDKAFSNSSKFGISLKVNQSLLRIRQQLYRLKIFIPLLLVNKEEDKKNNSIQLALKIIKYNCYKKNVGQLINESTQLLSYEITQHTAKTGEHYITESSKEYFRMFYTAMGAGAVVGILCIIKVLLGKIETSDFGHAFLYSLNYAVGFVSIFLLGFTLATKQPAMTAATITKALESGMKKQNKNGEKHSSFAQLFARLFRSQFIAFVGNVIIAFPVSLIGVWLIDYVLHYNIVETKWNKLLTDISPVASPAIFHAAIAGVFLFLSGIISGSVSNRNKHNQFFYRIQEHPLLKKSFGVEKTKKLAQWVEDNWAGVVSNTWFGVFMGSTASIGVFLGLDLDVRHITFVSGNLALGLYGAHFNVDNWMLFWGIFGIAVIGFMNFIVSFSLSLGLAFRSRNIPFSEVHFLNKAIWTYFKKRPMAFFFPVKNTTSDGL</sequence>
<dbReference type="InterPro" id="IPR023271">
    <property type="entry name" value="Aquaporin-like"/>
</dbReference>
<organism evidence="6 7">
    <name type="scientific">Flavobacterium saliperosum</name>
    <dbReference type="NCBI Taxonomy" id="329186"/>
    <lineage>
        <taxon>Bacteria</taxon>
        <taxon>Pseudomonadati</taxon>
        <taxon>Bacteroidota</taxon>
        <taxon>Flavobacteriia</taxon>
        <taxon>Flavobacteriales</taxon>
        <taxon>Flavobacteriaceae</taxon>
        <taxon>Flavobacterium</taxon>
    </lineage>
</organism>
<feature type="transmembrane region" description="Helical" evidence="5">
    <location>
        <begin position="384"/>
        <end position="405"/>
    </location>
</feature>
<dbReference type="InterPro" id="IPR011385">
    <property type="entry name" value="Site-sp_rcmbase"/>
</dbReference>
<protein>
    <submittedName>
        <fullName evidence="6">Site-specific recombinase</fullName>
    </submittedName>
</protein>
<comment type="subcellular location">
    <subcellularLocation>
        <location evidence="1">Membrane</location>
        <topology evidence="1">Multi-pass membrane protein</topology>
    </subcellularLocation>
</comment>
<feature type="transmembrane region" description="Helical" evidence="5">
    <location>
        <begin position="351"/>
        <end position="372"/>
    </location>
</feature>
<dbReference type="STRING" id="329186.SAMN02927925_02562"/>
<accession>A0A1G4W7T1</accession>